<organism evidence="1 2">
    <name type="scientific">Elstera cyanobacteriorum</name>
    <dbReference type="NCBI Taxonomy" id="2022747"/>
    <lineage>
        <taxon>Bacteria</taxon>
        <taxon>Pseudomonadati</taxon>
        <taxon>Pseudomonadota</taxon>
        <taxon>Alphaproteobacteria</taxon>
        <taxon>Rhodospirillales</taxon>
        <taxon>Rhodospirillaceae</taxon>
        <taxon>Elstera</taxon>
    </lineage>
</organism>
<dbReference type="EMBL" id="NOXS01000021">
    <property type="protein sequence ID" value="OYQ21594.1"/>
    <property type="molecule type" value="Genomic_DNA"/>
</dbReference>
<comment type="caution">
    <text evidence="1">The sequence shown here is derived from an EMBL/GenBank/DDBJ whole genome shotgun (WGS) entry which is preliminary data.</text>
</comment>
<gene>
    <name evidence="1" type="ORF">CHR90_01695</name>
</gene>
<dbReference type="Gene3D" id="1.10.10.1150">
    <property type="entry name" value="Coenzyme PQQ synthesis protein D (PqqD)"/>
    <property type="match status" value="1"/>
</dbReference>
<dbReference type="InterPro" id="IPR041881">
    <property type="entry name" value="PqqD_sf"/>
</dbReference>
<dbReference type="Proteomes" id="UP000216361">
    <property type="component" value="Unassembled WGS sequence"/>
</dbReference>
<dbReference type="AlphaFoldDB" id="A0A255XYX2"/>
<evidence type="ECO:0000313" key="2">
    <source>
        <dbReference type="Proteomes" id="UP000216361"/>
    </source>
</evidence>
<proteinExistence type="predicted"/>
<protein>
    <recommendedName>
        <fullName evidence="3">PqqD family protein</fullName>
    </recommendedName>
</protein>
<evidence type="ECO:0000313" key="1">
    <source>
        <dbReference type="EMBL" id="OYQ21594.1"/>
    </source>
</evidence>
<dbReference type="Pfam" id="PF05402">
    <property type="entry name" value="PqqD"/>
    <property type="match status" value="1"/>
</dbReference>
<dbReference type="OrthoDB" id="8453955at2"/>
<keyword evidence="2" id="KW-1185">Reference proteome</keyword>
<dbReference type="InterPro" id="IPR008792">
    <property type="entry name" value="PQQD"/>
</dbReference>
<accession>A0A255XYX2</accession>
<reference evidence="1 2" key="1">
    <citation type="submission" date="2017-07" db="EMBL/GenBank/DDBJ databases">
        <title>Elstera cyanobacteriorum sp. nov., a novel bacterium isolated from cyanobacterial aggregates in a eutrophic lake.</title>
        <authorList>
            <person name="Cai H."/>
        </authorList>
    </citation>
    <scope>NUCLEOTIDE SEQUENCE [LARGE SCALE GENOMIC DNA]</scope>
    <source>
        <strain evidence="1 2">TH019</strain>
    </source>
</reference>
<name>A0A255XYX2_9PROT</name>
<evidence type="ECO:0008006" key="3">
    <source>
        <dbReference type="Google" id="ProtNLM"/>
    </source>
</evidence>
<sequence>MVAKNTVIVRNDAILSAAVGGETVLMSAEQGQYYALTATSHDIWDRLKTPVRVADLCAALAEAYGVPLETVETDTLAFLEYLESQAMIKTVQA</sequence>